<dbReference type="GO" id="GO:0006351">
    <property type="term" value="P:DNA-templated transcription"/>
    <property type="evidence" value="ECO:0007669"/>
    <property type="project" value="InterPro"/>
</dbReference>
<dbReference type="InterPro" id="IPR037033">
    <property type="entry name" value="DNA-dir_RNAP_su2_hyb_sf"/>
</dbReference>
<dbReference type="Gene3D" id="3.90.1100.10">
    <property type="match status" value="2"/>
</dbReference>
<dbReference type="Pfam" id="PF04565">
    <property type="entry name" value="RNA_pol_Rpb2_3"/>
    <property type="match status" value="1"/>
</dbReference>
<evidence type="ECO:0000313" key="12">
    <source>
        <dbReference type="EMBL" id="KHN70140.1"/>
    </source>
</evidence>
<accession>A0A0B2UME6</accession>
<protein>
    <recommendedName>
        <fullName evidence="7">DNA-directed RNA polymerase subunit beta</fullName>
        <ecNumber evidence="7">2.7.7.6</ecNumber>
    </recommendedName>
</protein>
<dbReference type="FunFam" id="2.40.270.10:FF:000011">
    <property type="entry name" value="DNA-directed RNA polymerase subunit beta"/>
    <property type="match status" value="1"/>
</dbReference>
<feature type="domain" description="DNA-directed RNA polymerase subunit 2 hybrid-binding" evidence="8">
    <location>
        <begin position="762"/>
        <end position="969"/>
    </location>
</feature>
<keyword evidence="3 7" id="KW-0808">Transferase</keyword>
<feature type="domain" description="RNA polymerase Rpb2" evidence="11">
    <location>
        <begin position="427"/>
        <end position="491"/>
    </location>
</feature>
<feature type="domain" description="RNA polymerase Rpb2" evidence="9">
    <location>
        <begin position="971"/>
        <end position="1054"/>
    </location>
</feature>
<dbReference type="SUPFAM" id="SSF64484">
    <property type="entry name" value="beta and beta-prime subunits of DNA dependent RNA-polymerase"/>
    <property type="match status" value="1"/>
</dbReference>
<dbReference type="CDD" id="cd00653">
    <property type="entry name" value="RNA_pol_B_RPB2"/>
    <property type="match status" value="1"/>
</dbReference>
<evidence type="ECO:0000259" key="8">
    <source>
        <dbReference type="Pfam" id="PF00562"/>
    </source>
</evidence>
<dbReference type="Proteomes" id="UP000031056">
    <property type="component" value="Unassembled WGS sequence"/>
</dbReference>
<dbReference type="RefSeq" id="XP_014564182.1">
    <property type="nucleotide sequence ID" value="XM_014708696.1"/>
</dbReference>
<organism evidence="12 13">
    <name type="scientific">Ordospora colligata OC4</name>
    <dbReference type="NCBI Taxonomy" id="1354746"/>
    <lineage>
        <taxon>Eukaryota</taxon>
        <taxon>Fungi</taxon>
        <taxon>Fungi incertae sedis</taxon>
        <taxon>Microsporidia</taxon>
        <taxon>Ordosporidae</taxon>
        <taxon>Ordospora</taxon>
    </lineage>
</organism>
<evidence type="ECO:0000259" key="9">
    <source>
        <dbReference type="Pfam" id="PF04560"/>
    </source>
</evidence>
<gene>
    <name evidence="12" type="ORF">M896_031270</name>
</gene>
<dbReference type="GeneID" id="26261411"/>
<dbReference type="InParanoid" id="A0A0B2UME6"/>
<evidence type="ECO:0000256" key="6">
    <source>
        <dbReference type="RuleBase" id="RU000434"/>
    </source>
</evidence>
<dbReference type="GO" id="GO:0003677">
    <property type="term" value="F:DNA binding"/>
    <property type="evidence" value="ECO:0007669"/>
    <property type="project" value="InterPro"/>
</dbReference>
<keyword evidence="13" id="KW-1185">Reference proteome</keyword>
<dbReference type="FunCoup" id="A0A0B2UME6">
    <property type="interactions" value="147"/>
</dbReference>
<evidence type="ECO:0000259" key="10">
    <source>
        <dbReference type="Pfam" id="PF04563"/>
    </source>
</evidence>
<dbReference type="Gene3D" id="3.90.1800.10">
    <property type="entry name" value="RNA polymerase alpha subunit dimerisation domain"/>
    <property type="match status" value="1"/>
</dbReference>
<evidence type="ECO:0000256" key="4">
    <source>
        <dbReference type="ARBA" id="ARBA00022695"/>
    </source>
</evidence>
<dbReference type="Pfam" id="PF04560">
    <property type="entry name" value="RNA_pol_Rpb2_7"/>
    <property type="match status" value="1"/>
</dbReference>
<evidence type="ECO:0000256" key="7">
    <source>
        <dbReference type="RuleBase" id="RU363031"/>
    </source>
</evidence>
<evidence type="ECO:0000256" key="5">
    <source>
        <dbReference type="ARBA" id="ARBA00023163"/>
    </source>
</evidence>
<dbReference type="Pfam" id="PF00562">
    <property type="entry name" value="RNA_pol_Rpb2_6"/>
    <property type="match status" value="1"/>
</dbReference>
<proteinExistence type="inferred from homology"/>
<evidence type="ECO:0000259" key="11">
    <source>
        <dbReference type="Pfam" id="PF04565"/>
    </source>
</evidence>
<evidence type="ECO:0000256" key="1">
    <source>
        <dbReference type="ARBA" id="ARBA00006835"/>
    </source>
</evidence>
<dbReference type="HOGENOM" id="CLU_000524_5_1_1"/>
<keyword evidence="5 7" id="KW-0804">Transcription</keyword>
<name>A0A0B2UME6_9MICR</name>
<dbReference type="VEuPathDB" id="MicrosporidiaDB:M896_031270"/>
<dbReference type="GO" id="GO:0032549">
    <property type="term" value="F:ribonucleoside binding"/>
    <property type="evidence" value="ECO:0007669"/>
    <property type="project" value="InterPro"/>
</dbReference>
<comment type="function">
    <text evidence="7">DNA-dependent RNA polymerase catalyzes the transcription of DNA into RNA using the four ribonucleoside triphosphates as substrates.</text>
</comment>
<keyword evidence="4 7" id="KW-0548">Nucleotidyltransferase</keyword>
<dbReference type="InterPro" id="IPR007641">
    <property type="entry name" value="RNA_pol_Rpb2_7"/>
</dbReference>
<dbReference type="PROSITE" id="PS01166">
    <property type="entry name" value="RNA_POL_BETA"/>
    <property type="match status" value="1"/>
</dbReference>
<dbReference type="GO" id="GO:0003899">
    <property type="term" value="F:DNA-directed RNA polymerase activity"/>
    <property type="evidence" value="ECO:0007669"/>
    <property type="project" value="UniProtKB-EC"/>
</dbReference>
<dbReference type="InterPro" id="IPR015712">
    <property type="entry name" value="DNA-dir_RNA_pol_su2"/>
</dbReference>
<keyword evidence="2 7" id="KW-0240">DNA-directed RNA polymerase</keyword>
<evidence type="ECO:0000256" key="2">
    <source>
        <dbReference type="ARBA" id="ARBA00022478"/>
    </source>
</evidence>
<comment type="similarity">
    <text evidence="1 6">Belongs to the RNA polymerase beta chain family.</text>
</comment>
<dbReference type="STRING" id="1354746.A0A0B2UME6"/>
<dbReference type="EC" id="2.7.7.6" evidence="7"/>
<dbReference type="InterPro" id="IPR007121">
    <property type="entry name" value="RNA_pol_bsu_CS"/>
</dbReference>
<reference evidence="12 13" key="1">
    <citation type="journal article" date="2014" name="MBio">
        <title>The Ordospora colligata genome; evolution of extreme reduction in microsporidia and host-to-parasite horizontal gene transfer.</title>
        <authorList>
            <person name="Pombert J.-F."/>
            <person name="Haag K.L."/>
            <person name="Beidas S."/>
            <person name="Ebert D."/>
            <person name="Keeling P.J."/>
        </authorList>
    </citation>
    <scope>NUCLEOTIDE SEQUENCE [LARGE SCALE GENOMIC DNA]</scope>
    <source>
        <strain evidence="12 13">OC4</strain>
    </source>
</reference>
<dbReference type="EMBL" id="JOKQ01000003">
    <property type="protein sequence ID" value="KHN70140.1"/>
    <property type="molecule type" value="Genomic_DNA"/>
</dbReference>
<dbReference type="OrthoDB" id="10248617at2759"/>
<dbReference type="InterPro" id="IPR007645">
    <property type="entry name" value="RNA_pol_Rpb2_3"/>
</dbReference>
<dbReference type="Pfam" id="PF04563">
    <property type="entry name" value="RNA_pol_Rpb2_1"/>
    <property type="match status" value="1"/>
</dbReference>
<evidence type="ECO:0000256" key="3">
    <source>
        <dbReference type="ARBA" id="ARBA00022679"/>
    </source>
</evidence>
<feature type="domain" description="RNA polymerase beta subunit protrusion" evidence="10">
    <location>
        <begin position="31"/>
        <end position="273"/>
    </location>
</feature>
<dbReference type="InterPro" id="IPR007644">
    <property type="entry name" value="RNA_pol_bsu_protrusion"/>
</dbReference>
<comment type="caution">
    <text evidence="12">The sequence shown here is derived from an EMBL/GenBank/DDBJ whole genome shotgun (WGS) entry which is preliminary data.</text>
</comment>
<sequence length="1056" mass="120014">MELKDVAKAHIHAYNAMFEDHILESVVANIPPMVIGRAKLIVDEIHVQKPMLSDKEHISIDRRLLPRECRERNLTYNGRLTVRMSLYYDNRHVVTENKAAGCIPIMVRSLLCHLDSIHDKSSVGEDRDEIGGYFIVNGVDRLVRFNTLQKRNYAFAYIRTPKENYMTKHMISIRCVGSDEIGQMNMLHYCMNGNVIMKIFYMRKSYLIPVVLILKALVNTNDEEIFDVLGGCQRAIQLIKCFAEYNVFSKSECMDYIGSRLMIMTNSKTKMEAAGEVLSRCVATHLTSSADKFNFLVLAIKKLFLFVDGKVKEDDPDHSSNHELLTETQIFSTLLRDKIDESLRLLRLTCLKPLRSLRRQEASKSGSEGLSTDEDDDENNLDITSVRDTFKKFRLSIGEKLELFLSTGNITQVVSSDITNASGLSIVADRINFYRFIAHFRGISRGAYFETAKITKTRKLRPETWGFICPVHTPDGSPCGILTHLSKYAEVIGLLEEFDENVLFELGVVPLVRGWHTGVPVVVDGKVVGFTKMPRVLANALREYRCKNALRIEIVHQHGVGVFETVNVFVTRGRLTRKVLNRKEQKHEWIGIMEQIFLDIDLTEKRNYKHGYCEIDNTNILGIVAGLIPYSDYNQSPRNMYQCQMAKQTMGTPGHNMSTRTDVKLYSVNYLQSPIVQTEGYGLLKDYPMGLNCMVAVLSYTAYDMEDAVVINKGSLDRGLFTGYVYKNEKVVLKKGCHFTFLPFRGQMMKINDVLYKYIDDDGKEYTVKYHGGDEGMIDTVRVFQNDLHKCATFTIRVIRNPTIGDKFCSRHGQKGVCSVHWPSSDMPFTESGYAPDIIINPHAFPSRMTIGMLVESIAGKVGCLEGKVQDGTPFKKKSVLYEDTDKEIVSDAEERKKILCEELAKHGFNYYGNEPMYSGVSGNEFRVDVFVGVVFYQRLRHMVGDKFQVRTSGAVVSTTKQPVGGRKRHGGVRFGEMERDALIAHGSAYMLNDRLMKCSDATKFDYCAQCKSILFTNNGECRCGNKILRVVEMPYVFKYLCSELLAMNIKLSINF</sequence>
<dbReference type="AlphaFoldDB" id="A0A0B2UME6"/>
<dbReference type="Gene3D" id="2.40.270.10">
    <property type="entry name" value="DNA-directed RNA polymerase, subunit 2, domain 6"/>
    <property type="match status" value="2"/>
</dbReference>
<comment type="catalytic activity">
    <reaction evidence="7">
        <text>RNA(n) + a ribonucleoside 5'-triphosphate = RNA(n+1) + diphosphate</text>
        <dbReference type="Rhea" id="RHEA:21248"/>
        <dbReference type="Rhea" id="RHEA-COMP:14527"/>
        <dbReference type="Rhea" id="RHEA-COMP:17342"/>
        <dbReference type="ChEBI" id="CHEBI:33019"/>
        <dbReference type="ChEBI" id="CHEBI:61557"/>
        <dbReference type="ChEBI" id="CHEBI:140395"/>
        <dbReference type="EC" id="2.7.7.6"/>
    </reaction>
</comment>
<dbReference type="InterPro" id="IPR007120">
    <property type="entry name" value="DNA-dir_RNAP_su2_dom"/>
</dbReference>
<evidence type="ECO:0000313" key="13">
    <source>
        <dbReference type="Proteomes" id="UP000031056"/>
    </source>
</evidence>
<dbReference type="PANTHER" id="PTHR20856">
    <property type="entry name" value="DNA-DIRECTED RNA POLYMERASE I SUBUNIT 2"/>
    <property type="match status" value="1"/>
</dbReference>
<dbReference type="GO" id="GO:0000428">
    <property type="term" value="C:DNA-directed RNA polymerase complex"/>
    <property type="evidence" value="ECO:0007669"/>
    <property type="project" value="UniProtKB-KW"/>
</dbReference>